<dbReference type="EMBL" id="JAIGNK010000001">
    <property type="protein sequence ID" value="MBX7456915.1"/>
    <property type="molecule type" value="Genomic_DNA"/>
</dbReference>
<dbReference type="RefSeq" id="WP_221572330.1">
    <property type="nucleotide sequence ID" value="NZ_JAIGNK010000001.1"/>
</dbReference>
<proteinExistence type="predicted"/>
<evidence type="ECO:0000313" key="1">
    <source>
        <dbReference type="EMBL" id="MBX7456915.1"/>
    </source>
</evidence>
<sequence>MPNDLIPIVEEVGNKAINSETVKPLRSAVGGTLSEVWQAIVGDKVAAWRVENAAEISRKLVSKLEAKGLKLDKDKVSAKYAFTWFEEASKQDQSTVQDLFATILANAVDGNEDALQERNLEVIAKFSPPSARLFQIVKDRMQTHQSILGDGEVISFKFRERQFIDLLQREYEFDDLLALDDLMRLGVIERRLVLDNSALESHLDELKTALESGQADRLRNSMFFDMVEPYYDLTLSRLGWSLARAIFEEIADKQTP</sequence>
<evidence type="ECO:0000313" key="2">
    <source>
        <dbReference type="Proteomes" id="UP000783253"/>
    </source>
</evidence>
<reference evidence="1 2" key="1">
    <citation type="submission" date="2021-08" db="EMBL/GenBank/DDBJ databases">
        <title>Comparative Genomics Analysis of the Genus Qipengyuania Reveals Extensive Genetic Diversity and Metabolic Versatility, Including the Description of Fifteen Novel Species.</title>
        <authorList>
            <person name="Liu Y."/>
        </authorList>
    </citation>
    <scope>NUCLEOTIDE SEQUENCE [LARGE SCALE GENOMIC DNA]</scope>
    <source>
        <strain evidence="1 2">1NDH17</strain>
    </source>
</reference>
<evidence type="ECO:0008006" key="3">
    <source>
        <dbReference type="Google" id="ProtNLM"/>
    </source>
</evidence>
<dbReference type="Proteomes" id="UP000783253">
    <property type="component" value="Unassembled WGS sequence"/>
</dbReference>
<protein>
    <recommendedName>
        <fullName evidence="3">DUF4393 domain-containing protein</fullName>
    </recommendedName>
</protein>
<dbReference type="InterPro" id="IPR025506">
    <property type="entry name" value="Abi_alpha"/>
</dbReference>
<name>A0ABS7IXA6_9SPHN</name>
<keyword evidence="2" id="KW-1185">Reference proteome</keyword>
<accession>A0ABS7IXA6</accession>
<comment type="caution">
    <text evidence="1">The sequence shown here is derived from an EMBL/GenBank/DDBJ whole genome shotgun (WGS) entry which is preliminary data.</text>
</comment>
<organism evidence="1 2">
    <name type="scientific">Qipengyuania polymorpha</name>
    <dbReference type="NCBI Taxonomy" id="2867234"/>
    <lineage>
        <taxon>Bacteria</taxon>
        <taxon>Pseudomonadati</taxon>
        <taxon>Pseudomonadota</taxon>
        <taxon>Alphaproteobacteria</taxon>
        <taxon>Sphingomonadales</taxon>
        <taxon>Erythrobacteraceae</taxon>
        <taxon>Qipengyuania</taxon>
    </lineage>
</organism>
<dbReference type="Pfam" id="PF14337">
    <property type="entry name" value="Abi_alpha"/>
    <property type="match status" value="1"/>
</dbReference>
<gene>
    <name evidence="1" type="ORF">K3152_01525</name>
</gene>